<proteinExistence type="predicted"/>
<keyword evidence="2" id="KW-0677">Repeat</keyword>
<evidence type="ECO:0000256" key="2">
    <source>
        <dbReference type="ARBA" id="ARBA00022737"/>
    </source>
</evidence>
<dbReference type="EMBL" id="JAGIZA010000003">
    <property type="protein sequence ID" value="MBP0492304.1"/>
    <property type="molecule type" value="Genomic_DNA"/>
</dbReference>
<keyword evidence="1" id="KW-0808">Transferase</keyword>
<keyword evidence="4" id="KW-1185">Reference proteome</keyword>
<accession>A0A940MRU0</accession>
<dbReference type="AlphaFoldDB" id="A0A940MRU0"/>
<comment type="caution">
    <text evidence="3">The sequence shown here is derived from an EMBL/GenBank/DDBJ whole genome shotgun (WGS) entry which is preliminary data.</text>
</comment>
<dbReference type="PANTHER" id="PTHR23416:SF78">
    <property type="entry name" value="LIPOPOLYSACCHARIDE BIOSYNTHESIS O-ACETYL TRANSFERASE WBBJ-RELATED"/>
    <property type="match status" value="1"/>
</dbReference>
<dbReference type="PROSITE" id="PS00101">
    <property type="entry name" value="HEXAPEP_TRANSFERASES"/>
    <property type="match status" value="1"/>
</dbReference>
<evidence type="ECO:0000313" key="4">
    <source>
        <dbReference type="Proteomes" id="UP000677537"/>
    </source>
</evidence>
<evidence type="ECO:0000313" key="3">
    <source>
        <dbReference type="EMBL" id="MBP0492304.1"/>
    </source>
</evidence>
<dbReference type="GO" id="GO:0016746">
    <property type="term" value="F:acyltransferase activity"/>
    <property type="evidence" value="ECO:0007669"/>
    <property type="project" value="UniProtKB-KW"/>
</dbReference>
<organism evidence="3 4">
    <name type="scientific">Roseomonas indoligenes</name>
    <dbReference type="NCBI Taxonomy" id="2820811"/>
    <lineage>
        <taxon>Bacteria</taxon>
        <taxon>Pseudomonadati</taxon>
        <taxon>Pseudomonadota</taxon>
        <taxon>Alphaproteobacteria</taxon>
        <taxon>Acetobacterales</taxon>
        <taxon>Roseomonadaceae</taxon>
        <taxon>Roseomonas</taxon>
    </lineage>
</organism>
<protein>
    <submittedName>
        <fullName evidence="3">Acyltransferase</fullName>
    </submittedName>
</protein>
<sequence length="265" mass="27456">MTPEALEAAITGHPAWGGFFRQPREGYTFPALGTCQVHGAEDAGALAPLGIQVGGGGGEGNLVVLAGGQGGHHLRILFGGRKNCIAVIGGEGVLAGQVSFEGDDHLLVFNGRDTCHVNMTFRARHGALFFGKGATSNAADFLVEGPRRCIILGDDGMVAYRVSLRTSDSHGIISLDDPTAALNPPASVVLEPHVWIAKDAVVSRGVRVGRGAIIAMNTIVTADVAPCTLVGGVPMRVLRERVTWTRASQPGEAEIRAAIAAAAPD</sequence>
<evidence type="ECO:0000256" key="1">
    <source>
        <dbReference type="ARBA" id="ARBA00022679"/>
    </source>
</evidence>
<dbReference type="PANTHER" id="PTHR23416">
    <property type="entry name" value="SIALIC ACID SYNTHASE-RELATED"/>
    <property type="match status" value="1"/>
</dbReference>
<gene>
    <name evidence="3" type="ORF">J5Y10_05875</name>
</gene>
<name>A0A940MRU0_9PROT</name>
<dbReference type="InterPro" id="IPR018357">
    <property type="entry name" value="Hexapep_transf_CS"/>
</dbReference>
<keyword evidence="3" id="KW-0012">Acyltransferase</keyword>
<dbReference type="Proteomes" id="UP000677537">
    <property type="component" value="Unassembled WGS sequence"/>
</dbReference>
<dbReference type="Gene3D" id="2.160.10.10">
    <property type="entry name" value="Hexapeptide repeat proteins"/>
    <property type="match status" value="1"/>
</dbReference>
<dbReference type="SUPFAM" id="SSF51161">
    <property type="entry name" value="Trimeric LpxA-like enzymes"/>
    <property type="match status" value="1"/>
</dbReference>
<reference evidence="3" key="1">
    <citation type="submission" date="2021-03" db="EMBL/GenBank/DDBJ databases">
        <authorList>
            <person name="So Y."/>
        </authorList>
    </citation>
    <scope>NUCLEOTIDE SEQUENCE</scope>
    <source>
        <strain evidence="3">SG15</strain>
    </source>
</reference>
<dbReference type="InterPro" id="IPR051159">
    <property type="entry name" value="Hexapeptide_acetyltransf"/>
</dbReference>
<dbReference type="InterPro" id="IPR011004">
    <property type="entry name" value="Trimer_LpxA-like_sf"/>
</dbReference>
<dbReference type="CDD" id="cd04647">
    <property type="entry name" value="LbH_MAT_like"/>
    <property type="match status" value="1"/>
</dbReference>
<dbReference type="RefSeq" id="WP_209371771.1">
    <property type="nucleotide sequence ID" value="NZ_JAGIZA010000003.1"/>
</dbReference>